<keyword evidence="11" id="KW-1185">Reference proteome</keyword>
<keyword evidence="9" id="KW-0915">Sodium</keyword>
<name>A0A1B2I948_9BACT</name>
<evidence type="ECO:0000313" key="11">
    <source>
        <dbReference type="Proteomes" id="UP000093044"/>
    </source>
</evidence>
<dbReference type="GO" id="GO:0140114">
    <property type="term" value="P:cellular detoxification of fluoride"/>
    <property type="evidence" value="ECO:0007669"/>
    <property type="project" value="UniProtKB-UniRule"/>
</dbReference>
<dbReference type="Pfam" id="PF02537">
    <property type="entry name" value="CRCB"/>
    <property type="match status" value="1"/>
</dbReference>
<feature type="binding site" evidence="9">
    <location>
        <position position="76"/>
    </location>
    <ligand>
        <name>Na(+)</name>
        <dbReference type="ChEBI" id="CHEBI:29101"/>
        <note>structural</note>
    </ligand>
</feature>
<dbReference type="InterPro" id="IPR003691">
    <property type="entry name" value="FluC"/>
</dbReference>
<dbReference type="GO" id="GO:0005886">
    <property type="term" value="C:plasma membrane"/>
    <property type="evidence" value="ECO:0007669"/>
    <property type="project" value="UniProtKB-SubCell"/>
</dbReference>
<proteinExistence type="inferred from homology"/>
<dbReference type="OrthoDB" id="9815830at2"/>
<comment type="function">
    <text evidence="9">Fluoride-specific ion channel. Important for reducing fluoride concentration in the cell, thus reducing its toxicity.</text>
</comment>
<feature type="binding site" evidence="9">
    <location>
        <position position="73"/>
    </location>
    <ligand>
        <name>Na(+)</name>
        <dbReference type="ChEBI" id="CHEBI:29101"/>
        <note>structural</note>
    </ligand>
</feature>
<evidence type="ECO:0000256" key="3">
    <source>
        <dbReference type="ARBA" id="ARBA00022692"/>
    </source>
</evidence>
<dbReference type="HAMAP" id="MF_00454">
    <property type="entry name" value="FluC"/>
    <property type="match status" value="1"/>
</dbReference>
<comment type="catalytic activity">
    <reaction evidence="8">
        <text>fluoride(in) = fluoride(out)</text>
        <dbReference type="Rhea" id="RHEA:76159"/>
        <dbReference type="ChEBI" id="CHEBI:17051"/>
    </reaction>
    <physiologicalReaction direction="left-to-right" evidence="8">
        <dbReference type="Rhea" id="RHEA:76160"/>
    </physiologicalReaction>
</comment>
<evidence type="ECO:0000256" key="7">
    <source>
        <dbReference type="ARBA" id="ARBA00035120"/>
    </source>
</evidence>
<dbReference type="AlphaFoldDB" id="A0A1B2I948"/>
<comment type="subcellular location">
    <subcellularLocation>
        <location evidence="1 9">Cell membrane</location>
        <topology evidence="1 9">Multi-pass membrane protein</topology>
    </subcellularLocation>
</comment>
<organism evidence="10 11">
    <name type="scientific">Cloacibacillus porcorum</name>
    <dbReference type="NCBI Taxonomy" id="1197717"/>
    <lineage>
        <taxon>Bacteria</taxon>
        <taxon>Thermotogati</taxon>
        <taxon>Synergistota</taxon>
        <taxon>Synergistia</taxon>
        <taxon>Synergistales</taxon>
        <taxon>Synergistaceae</taxon>
        <taxon>Cloacibacillus</taxon>
    </lineage>
</organism>
<keyword evidence="9" id="KW-0479">Metal-binding</keyword>
<reference evidence="10" key="1">
    <citation type="submission" date="2016-08" db="EMBL/GenBank/DDBJ databases">
        <title>Complete genome of Cloacibacillus porcorum.</title>
        <authorList>
            <person name="Looft T."/>
            <person name="Bayles D.O."/>
            <person name="Alt D.P."/>
        </authorList>
    </citation>
    <scope>NUCLEOTIDE SEQUENCE [LARGE SCALE GENOMIC DNA]</scope>
    <source>
        <strain evidence="10">CL-84</strain>
    </source>
</reference>
<dbReference type="GO" id="GO:0046872">
    <property type="term" value="F:metal ion binding"/>
    <property type="evidence" value="ECO:0007669"/>
    <property type="project" value="UniProtKB-KW"/>
</dbReference>
<protein>
    <recommendedName>
        <fullName evidence="9">Fluoride-specific ion channel FluC</fullName>
    </recommendedName>
</protein>
<dbReference type="GO" id="GO:0062054">
    <property type="term" value="F:fluoride channel activity"/>
    <property type="evidence" value="ECO:0007669"/>
    <property type="project" value="UniProtKB-UniRule"/>
</dbReference>
<comment type="activity regulation">
    <text evidence="9">Na(+) is not transported, but it plays an essential structural role and its presence is essential for fluoride channel function.</text>
</comment>
<evidence type="ECO:0000256" key="9">
    <source>
        <dbReference type="HAMAP-Rule" id="MF_00454"/>
    </source>
</evidence>
<dbReference type="PANTHER" id="PTHR28259:SF1">
    <property type="entry name" value="FLUORIDE EXPORT PROTEIN 1-RELATED"/>
    <property type="match status" value="1"/>
</dbReference>
<dbReference type="PANTHER" id="PTHR28259">
    <property type="entry name" value="FLUORIDE EXPORT PROTEIN 1-RELATED"/>
    <property type="match status" value="1"/>
</dbReference>
<dbReference type="EMBL" id="CP016757">
    <property type="protein sequence ID" value="ANZ46514.1"/>
    <property type="molecule type" value="Genomic_DNA"/>
</dbReference>
<keyword evidence="9" id="KW-0813">Transport</keyword>
<keyword evidence="2 9" id="KW-1003">Cell membrane</keyword>
<keyword evidence="3 9" id="KW-0812">Transmembrane</keyword>
<evidence type="ECO:0000313" key="10">
    <source>
        <dbReference type="EMBL" id="ANZ46514.1"/>
    </source>
</evidence>
<keyword evidence="4 9" id="KW-1133">Transmembrane helix</keyword>
<gene>
    <name evidence="9" type="primary">fluC</name>
    <name evidence="9" type="synonym">crcB</name>
    <name evidence="10" type="ORF">BED41_01395</name>
</gene>
<evidence type="ECO:0000256" key="5">
    <source>
        <dbReference type="ARBA" id="ARBA00023136"/>
    </source>
</evidence>
<evidence type="ECO:0000256" key="1">
    <source>
        <dbReference type="ARBA" id="ARBA00004651"/>
    </source>
</evidence>
<comment type="similarity">
    <text evidence="7 9">Belongs to the fluoride channel Fluc/FEX (TC 1.A.43) family.</text>
</comment>
<evidence type="ECO:0000256" key="8">
    <source>
        <dbReference type="ARBA" id="ARBA00035585"/>
    </source>
</evidence>
<keyword evidence="6 9" id="KW-0407">Ion channel</keyword>
<feature type="transmembrane region" description="Helical" evidence="9">
    <location>
        <begin position="20"/>
        <end position="51"/>
    </location>
</feature>
<dbReference type="GeneID" id="83056504"/>
<keyword evidence="9" id="KW-0406">Ion transport</keyword>
<dbReference type="KEGG" id="cpor:BED41_01395"/>
<keyword evidence="5 9" id="KW-0472">Membrane</keyword>
<sequence>MDGVIFVGLGGFLGASLRYLLGMAVTAGSVIPAATPAINIFGSFLIGVLSLVSERHGLSRHSVILMLQTGFCGGFTTFSTFSLETFALISQGKVAHAVLYSILSVVCCLLSVFAGRALAALCL</sequence>
<feature type="transmembrane region" description="Helical" evidence="9">
    <location>
        <begin position="95"/>
        <end position="119"/>
    </location>
</feature>
<accession>A0A1B2I948</accession>
<evidence type="ECO:0000256" key="6">
    <source>
        <dbReference type="ARBA" id="ARBA00023303"/>
    </source>
</evidence>
<dbReference type="NCBIfam" id="TIGR00494">
    <property type="entry name" value="crcB"/>
    <property type="match status" value="1"/>
</dbReference>
<evidence type="ECO:0000256" key="2">
    <source>
        <dbReference type="ARBA" id="ARBA00022475"/>
    </source>
</evidence>
<evidence type="ECO:0000256" key="4">
    <source>
        <dbReference type="ARBA" id="ARBA00022989"/>
    </source>
</evidence>
<feature type="transmembrane region" description="Helical" evidence="9">
    <location>
        <begin position="63"/>
        <end position="83"/>
    </location>
</feature>
<dbReference type="Proteomes" id="UP000093044">
    <property type="component" value="Chromosome"/>
</dbReference>
<dbReference type="RefSeq" id="WP_066748797.1">
    <property type="nucleotide sequence ID" value="NZ_CP016757.1"/>
</dbReference>